<gene>
    <name evidence="2" type="ORF">CDAR_603601</name>
</gene>
<dbReference type="AlphaFoldDB" id="A0AAV4T6P3"/>
<dbReference type="Proteomes" id="UP001054837">
    <property type="component" value="Unassembled WGS sequence"/>
</dbReference>
<feature type="region of interest" description="Disordered" evidence="1">
    <location>
        <begin position="1"/>
        <end position="34"/>
    </location>
</feature>
<evidence type="ECO:0000256" key="1">
    <source>
        <dbReference type="SAM" id="MobiDB-lite"/>
    </source>
</evidence>
<dbReference type="EMBL" id="BPLQ01009034">
    <property type="protein sequence ID" value="GIY41121.1"/>
    <property type="molecule type" value="Genomic_DNA"/>
</dbReference>
<feature type="compositionally biased region" description="Polar residues" evidence="1">
    <location>
        <begin position="14"/>
        <end position="27"/>
    </location>
</feature>
<name>A0AAV4T6P3_9ARAC</name>
<proteinExistence type="predicted"/>
<keyword evidence="3" id="KW-1185">Reference proteome</keyword>
<evidence type="ECO:0000313" key="3">
    <source>
        <dbReference type="Proteomes" id="UP001054837"/>
    </source>
</evidence>
<reference evidence="2 3" key="1">
    <citation type="submission" date="2021-06" db="EMBL/GenBank/DDBJ databases">
        <title>Caerostris darwini draft genome.</title>
        <authorList>
            <person name="Kono N."/>
            <person name="Arakawa K."/>
        </authorList>
    </citation>
    <scope>NUCLEOTIDE SEQUENCE [LARGE SCALE GENOMIC DNA]</scope>
</reference>
<evidence type="ECO:0000313" key="2">
    <source>
        <dbReference type="EMBL" id="GIY41121.1"/>
    </source>
</evidence>
<accession>A0AAV4T6P3</accession>
<sequence length="112" mass="12380">MRTLESIPQEKATSRNGEQCTTASQKGLSVRRSEQKSGVILVVSGAEGAHFLFSEGTPSQLGTLFSQKRRRMFVLFFLRNSPRLEFISCSDGLSLLEAHKLASETASDSTRR</sequence>
<protein>
    <submittedName>
        <fullName evidence="2">Uncharacterized protein</fullName>
    </submittedName>
</protein>
<organism evidence="2 3">
    <name type="scientific">Caerostris darwini</name>
    <dbReference type="NCBI Taxonomy" id="1538125"/>
    <lineage>
        <taxon>Eukaryota</taxon>
        <taxon>Metazoa</taxon>
        <taxon>Ecdysozoa</taxon>
        <taxon>Arthropoda</taxon>
        <taxon>Chelicerata</taxon>
        <taxon>Arachnida</taxon>
        <taxon>Araneae</taxon>
        <taxon>Araneomorphae</taxon>
        <taxon>Entelegynae</taxon>
        <taxon>Araneoidea</taxon>
        <taxon>Araneidae</taxon>
        <taxon>Caerostris</taxon>
    </lineage>
</organism>
<comment type="caution">
    <text evidence="2">The sequence shown here is derived from an EMBL/GenBank/DDBJ whole genome shotgun (WGS) entry which is preliminary data.</text>
</comment>